<dbReference type="PANTHER" id="PTHR11022:SF77">
    <property type="entry name" value="PEPTIDOGLYCAN-RECOGNITION PROTEIN LB"/>
    <property type="match status" value="1"/>
</dbReference>
<dbReference type="GO" id="GO:0045087">
    <property type="term" value="P:innate immune response"/>
    <property type="evidence" value="ECO:0007669"/>
    <property type="project" value="UniProtKB-KW"/>
</dbReference>
<keyword evidence="6" id="KW-0732">Signal</keyword>
<dbReference type="CDD" id="cd06583">
    <property type="entry name" value="PGRP"/>
    <property type="match status" value="1"/>
</dbReference>
<evidence type="ECO:0000259" key="7">
    <source>
        <dbReference type="SMART" id="SM00644"/>
    </source>
</evidence>
<protein>
    <recommendedName>
        <fullName evidence="5">Peptidoglycan recognition protein</fullName>
    </recommendedName>
</protein>
<dbReference type="SUPFAM" id="SSF55846">
    <property type="entry name" value="N-acetylmuramoyl-L-alanine amidase-like"/>
    <property type="match status" value="1"/>
</dbReference>
<dbReference type="GO" id="GO:0008270">
    <property type="term" value="F:zinc ion binding"/>
    <property type="evidence" value="ECO:0007669"/>
    <property type="project" value="InterPro"/>
</dbReference>
<evidence type="ECO:0000256" key="2">
    <source>
        <dbReference type="ARBA" id="ARBA00011245"/>
    </source>
</evidence>
<accession>A0A8S0YLY0</accession>
<dbReference type="GO" id="GO:0009253">
    <property type="term" value="P:peptidoglycan catabolic process"/>
    <property type="evidence" value="ECO:0007669"/>
    <property type="project" value="InterPro"/>
</dbReference>
<evidence type="ECO:0000256" key="5">
    <source>
        <dbReference type="ARBA" id="ARBA00069708"/>
    </source>
</evidence>
<dbReference type="FunFam" id="3.40.80.10:FF:000001">
    <property type="entry name" value="Peptidoglycan recognition protein 1"/>
    <property type="match status" value="1"/>
</dbReference>
<evidence type="ECO:0000256" key="4">
    <source>
        <dbReference type="ARBA" id="ARBA00022859"/>
    </source>
</evidence>
<keyword evidence="3" id="KW-0399">Innate immunity</keyword>
<organism evidence="9 10">
    <name type="scientific">Arctia plantaginis</name>
    <name type="common">Wood tiger moth</name>
    <name type="synonym">Phalaena plantaginis</name>
    <dbReference type="NCBI Taxonomy" id="874455"/>
    <lineage>
        <taxon>Eukaryota</taxon>
        <taxon>Metazoa</taxon>
        <taxon>Ecdysozoa</taxon>
        <taxon>Arthropoda</taxon>
        <taxon>Hexapoda</taxon>
        <taxon>Insecta</taxon>
        <taxon>Pterygota</taxon>
        <taxon>Neoptera</taxon>
        <taxon>Endopterygota</taxon>
        <taxon>Lepidoptera</taxon>
        <taxon>Glossata</taxon>
        <taxon>Ditrysia</taxon>
        <taxon>Noctuoidea</taxon>
        <taxon>Erebidae</taxon>
        <taxon>Arctiinae</taxon>
        <taxon>Arctia</taxon>
    </lineage>
</organism>
<dbReference type="Proteomes" id="UP000494106">
    <property type="component" value="Unassembled WGS sequence"/>
</dbReference>
<dbReference type="PANTHER" id="PTHR11022">
    <property type="entry name" value="PEPTIDOGLYCAN RECOGNITION PROTEIN"/>
    <property type="match status" value="1"/>
</dbReference>
<keyword evidence="4" id="KW-0391">Immunity</keyword>
<evidence type="ECO:0000256" key="3">
    <source>
        <dbReference type="ARBA" id="ARBA00022588"/>
    </source>
</evidence>
<dbReference type="InterPro" id="IPR015510">
    <property type="entry name" value="PGRP"/>
</dbReference>
<evidence type="ECO:0000256" key="6">
    <source>
        <dbReference type="SAM" id="SignalP"/>
    </source>
</evidence>
<proteinExistence type="inferred from homology"/>
<dbReference type="Pfam" id="PF01510">
    <property type="entry name" value="Amidase_2"/>
    <property type="match status" value="1"/>
</dbReference>
<evidence type="ECO:0000313" key="10">
    <source>
        <dbReference type="Proteomes" id="UP000494106"/>
    </source>
</evidence>
<dbReference type="SMART" id="SM00701">
    <property type="entry name" value="PGRP"/>
    <property type="match status" value="1"/>
</dbReference>
<dbReference type="GO" id="GO:0008745">
    <property type="term" value="F:N-acetylmuramoyl-L-alanine amidase activity"/>
    <property type="evidence" value="ECO:0007669"/>
    <property type="project" value="InterPro"/>
</dbReference>
<dbReference type="InterPro" id="IPR002502">
    <property type="entry name" value="Amidase_domain"/>
</dbReference>
<evidence type="ECO:0000259" key="8">
    <source>
        <dbReference type="SMART" id="SM00701"/>
    </source>
</evidence>
<name>A0A8S0YLY0_ARCPL</name>
<dbReference type="AlphaFoldDB" id="A0A8S0YLY0"/>
<comment type="similarity">
    <text evidence="1">Belongs to the N-acetylmuramoyl-L-alanine amidase 2 family.</text>
</comment>
<gene>
    <name evidence="9" type="ORF">APLA_LOCUS274</name>
</gene>
<evidence type="ECO:0000256" key="1">
    <source>
        <dbReference type="ARBA" id="ARBA00007553"/>
    </source>
</evidence>
<reference evidence="9 10" key="1">
    <citation type="submission" date="2020-04" db="EMBL/GenBank/DDBJ databases">
        <authorList>
            <person name="Wallbank WR R."/>
            <person name="Pardo Diaz C."/>
            <person name="Kozak K."/>
            <person name="Martin S."/>
            <person name="Jiggins C."/>
            <person name="Moest M."/>
            <person name="Warren A I."/>
            <person name="Byers J.R.P. K."/>
            <person name="Montejo-Kovacevich G."/>
            <person name="Yen C E."/>
        </authorList>
    </citation>
    <scope>NUCLEOTIDE SEQUENCE [LARGE SCALE GENOMIC DNA]</scope>
</reference>
<feature type="domain" description="Peptidoglycan recognition protein family" evidence="8">
    <location>
        <begin position="43"/>
        <end position="181"/>
    </location>
</feature>
<evidence type="ECO:0000313" key="9">
    <source>
        <dbReference type="EMBL" id="CAB3220405.1"/>
    </source>
</evidence>
<feature type="domain" description="N-acetylmuramoyl-L-alanine amidase" evidence="7">
    <location>
        <begin position="49"/>
        <end position="187"/>
    </location>
</feature>
<feature type="chain" id="PRO_5035754635" description="Peptidoglycan recognition protein" evidence="6">
    <location>
        <begin position="25"/>
        <end position="277"/>
    </location>
</feature>
<comment type="caution">
    <text evidence="9">The sequence shown here is derived from an EMBL/GenBank/DDBJ whole genome shotgun (WGS) entry which is preliminary data.</text>
</comment>
<keyword evidence="10" id="KW-1185">Reference proteome</keyword>
<dbReference type="OrthoDB" id="10001926at2759"/>
<comment type="subunit">
    <text evidence="2">Monomer.</text>
</comment>
<dbReference type="SMART" id="SM00644">
    <property type="entry name" value="Ami_2"/>
    <property type="match status" value="1"/>
</dbReference>
<dbReference type="InterPro" id="IPR036505">
    <property type="entry name" value="Amidase/PGRP_sf"/>
</dbReference>
<feature type="signal peptide" evidence="6">
    <location>
        <begin position="1"/>
        <end position="24"/>
    </location>
</feature>
<sequence length="277" mass="31786">MASIQVPCGCLSVLFFNLIVHVFSDIIITKDTPELYDFDFFIRDEWETFPASNRQPLKLPAPYVVIHHTPEISACYDLSECLDAMRVIQIQHIFKLKLGDIGYNFCVGSEGGVFEGRGWDHIGAHSGRADNHSIGICMIGDWENTKPPEIQMDALKALLRTGVLTGKVKRDYKLIGHKQTRKTDCPGNALMKELSTWEHFAPERHNFTEPAKMSVNRMGIQHPPYHKYSWKRLVNYLLLLDSPSVTSYYLLAIAPRLRSRDSFLFRVSDFENDEFPY</sequence>
<dbReference type="Gene3D" id="3.40.80.10">
    <property type="entry name" value="Peptidoglycan recognition protein-like"/>
    <property type="match status" value="1"/>
</dbReference>
<dbReference type="InterPro" id="IPR006619">
    <property type="entry name" value="PGRP_domain_met/bac"/>
</dbReference>
<dbReference type="EMBL" id="CADEBC010000045">
    <property type="protein sequence ID" value="CAB3220405.1"/>
    <property type="molecule type" value="Genomic_DNA"/>
</dbReference>